<dbReference type="GO" id="GO:0046685">
    <property type="term" value="P:response to arsenic-containing substance"/>
    <property type="evidence" value="ECO:0007669"/>
    <property type="project" value="UniProtKB-KW"/>
</dbReference>
<dbReference type="InterPro" id="IPR036249">
    <property type="entry name" value="Thioredoxin-like_sf"/>
</dbReference>
<reference evidence="10" key="1">
    <citation type="submission" date="2016-11" db="EMBL/GenBank/DDBJ databases">
        <title>Comparative genomic and phenotypic analysis of Granulibacter bethesdensis clinical isolates from patients with chronic granulomatous disease.</title>
        <authorList>
            <person name="Zarember K.A."/>
            <person name="Porcella S.F."/>
            <person name="Chu J."/>
            <person name="Ding L."/>
            <person name="Dahlstrom E."/>
            <person name="Barbian K."/>
            <person name="Martens C."/>
            <person name="Sykora L."/>
            <person name="Kramer S."/>
            <person name="Pettinato A.M."/>
            <person name="Hong H."/>
            <person name="Wald G."/>
            <person name="Berg L.J."/>
            <person name="Rogge L.S."/>
            <person name="Greenberg D.E."/>
            <person name="Falcone E.L."/>
            <person name="Neves J.F."/>
            <person name="Simoes M.J."/>
            <person name="Casal M."/>
            <person name="Rodriguez-Lopez F.C."/>
            <person name="Zelazny A."/>
            <person name="Gallin J.I."/>
            <person name="Holland S.M."/>
        </authorList>
    </citation>
    <scope>NUCLEOTIDE SEQUENCE [LARGE SCALE GENOMIC DNA]</scope>
    <source>
        <strain evidence="10">NIH9.1</strain>
    </source>
</reference>
<proteinExistence type="inferred from homology"/>
<evidence type="ECO:0000256" key="6">
    <source>
        <dbReference type="PROSITE-ProRule" id="PRU01282"/>
    </source>
</evidence>
<comment type="similarity">
    <text evidence="1 6 7">Belongs to the ArsC family.</text>
</comment>
<dbReference type="CDD" id="cd03034">
    <property type="entry name" value="ArsC_ArsC"/>
    <property type="match status" value="1"/>
</dbReference>
<evidence type="ECO:0000256" key="1">
    <source>
        <dbReference type="ARBA" id="ARBA00007198"/>
    </source>
</evidence>
<dbReference type="NCBIfam" id="TIGR00014">
    <property type="entry name" value="arsC"/>
    <property type="match status" value="1"/>
</dbReference>
<evidence type="ECO:0000256" key="8">
    <source>
        <dbReference type="SAM" id="MobiDB-lite"/>
    </source>
</evidence>
<evidence type="ECO:0000256" key="7">
    <source>
        <dbReference type="RuleBase" id="RU362029"/>
    </source>
</evidence>
<keyword evidence="2" id="KW-0059">Arsenical resistance</keyword>
<accession>A0AAC9K6B6</accession>
<dbReference type="EC" id="1.20.4.1" evidence="4 7"/>
<dbReference type="EMBL" id="CP018191">
    <property type="protein sequence ID" value="APH53410.1"/>
    <property type="molecule type" value="Genomic_DNA"/>
</dbReference>
<dbReference type="Gene3D" id="3.40.30.10">
    <property type="entry name" value="Glutaredoxin"/>
    <property type="match status" value="1"/>
</dbReference>
<sequence>MVAKTDDPATATIRGNHPGHNDGEGQAMTVTIYHNPGCGTSRAVLALIEEAGHKPVIIEYMKTPLTRPKLSGLLHRMNGSAQDLLRRKGPAYEQSGLDRPNLSEEEILTAILAEPALLNRPIVDTPLGVKLCRPAETVLAILPPAPVAENTN</sequence>
<evidence type="ECO:0000256" key="3">
    <source>
        <dbReference type="ARBA" id="ARBA00023002"/>
    </source>
</evidence>
<dbReference type="PANTHER" id="PTHR30041">
    <property type="entry name" value="ARSENATE REDUCTASE"/>
    <property type="match status" value="1"/>
</dbReference>
<evidence type="ECO:0000256" key="2">
    <source>
        <dbReference type="ARBA" id="ARBA00022849"/>
    </source>
</evidence>
<name>A0AAC9K6B6_9PROT</name>
<keyword evidence="3 7" id="KW-0560">Oxidoreductase</keyword>
<dbReference type="AlphaFoldDB" id="A0AAC9K6B6"/>
<dbReference type="RefSeq" id="WP_253736064.1">
    <property type="nucleotide sequence ID" value="NZ_CP018191.1"/>
</dbReference>
<evidence type="ECO:0000313" key="9">
    <source>
        <dbReference type="EMBL" id="APH53410.1"/>
    </source>
</evidence>
<evidence type="ECO:0000256" key="5">
    <source>
        <dbReference type="ARBA" id="ARBA00039879"/>
    </source>
</evidence>
<dbReference type="Proteomes" id="UP000182373">
    <property type="component" value="Chromosome"/>
</dbReference>
<dbReference type="PROSITE" id="PS51353">
    <property type="entry name" value="ARSC"/>
    <property type="match status" value="1"/>
</dbReference>
<gene>
    <name evidence="9" type="ORF">GbCGDNIH9_0188</name>
</gene>
<protein>
    <recommendedName>
        <fullName evidence="5 7">Arsenate reductase</fullName>
        <ecNumber evidence="4 7">1.20.4.1</ecNumber>
    </recommendedName>
</protein>
<dbReference type="Pfam" id="PF03960">
    <property type="entry name" value="ArsC"/>
    <property type="match status" value="1"/>
</dbReference>
<dbReference type="SUPFAM" id="SSF52833">
    <property type="entry name" value="Thioredoxin-like"/>
    <property type="match status" value="1"/>
</dbReference>
<evidence type="ECO:0000313" key="10">
    <source>
        <dbReference type="Proteomes" id="UP000182373"/>
    </source>
</evidence>
<evidence type="ECO:0000256" key="4">
    <source>
        <dbReference type="ARBA" id="ARBA00038969"/>
    </source>
</evidence>
<dbReference type="PANTHER" id="PTHR30041:SF5">
    <property type="entry name" value="ARSENATE REDUCTASE-RELATED"/>
    <property type="match status" value="1"/>
</dbReference>
<dbReference type="GO" id="GO:0008794">
    <property type="term" value="F:arsenate reductase (glutaredoxin) activity"/>
    <property type="evidence" value="ECO:0007669"/>
    <property type="project" value="UniProtKB-UniRule"/>
</dbReference>
<dbReference type="InterPro" id="IPR006660">
    <property type="entry name" value="Arsenate_reductase-like"/>
</dbReference>
<comment type="catalytic activity">
    <reaction evidence="7">
        <text>[glutaredoxin]-dithiol + arsenate + glutathione + H(+) = glutathionyl-S-S-[glutaredoxin] + arsenite + H2O</text>
        <dbReference type="Rhea" id="RHEA:22016"/>
        <dbReference type="Rhea" id="RHEA-COMP:10729"/>
        <dbReference type="Rhea" id="RHEA-COMP:17668"/>
        <dbReference type="ChEBI" id="CHEBI:15377"/>
        <dbReference type="ChEBI" id="CHEBI:15378"/>
        <dbReference type="ChEBI" id="CHEBI:29242"/>
        <dbReference type="ChEBI" id="CHEBI:29950"/>
        <dbReference type="ChEBI" id="CHEBI:48597"/>
        <dbReference type="ChEBI" id="CHEBI:57925"/>
        <dbReference type="ChEBI" id="CHEBI:146199"/>
        <dbReference type="EC" id="1.20.4.1"/>
    </reaction>
</comment>
<dbReference type="InterPro" id="IPR006659">
    <property type="entry name" value="Arsenate_reductase"/>
</dbReference>
<organism evidence="9 10">
    <name type="scientific">Granulibacter bethesdensis</name>
    <dbReference type="NCBI Taxonomy" id="364410"/>
    <lineage>
        <taxon>Bacteria</taxon>
        <taxon>Pseudomonadati</taxon>
        <taxon>Pseudomonadota</taxon>
        <taxon>Alphaproteobacteria</taxon>
        <taxon>Acetobacterales</taxon>
        <taxon>Acetobacteraceae</taxon>
        <taxon>Granulibacter</taxon>
    </lineage>
</organism>
<feature type="region of interest" description="Disordered" evidence="8">
    <location>
        <begin position="1"/>
        <end position="27"/>
    </location>
</feature>